<dbReference type="HOGENOM" id="CLU_2013053_0_0_4"/>
<accession>F3QJF9</accession>
<evidence type="ECO:0000313" key="2">
    <source>
        <dbReference type="Proteomes" id="UP000005156"/>
    </source>
</evidence>
<gene>
    <name evidence="1" type="ORF">HMPREF9439_01060</name>
</gene>
<proteinExistence type="predicted"/>
<dbReference type="OrthoDB" id="9959114at2"/>
<reference evidence="1 2" key="1">
    <citation type="submission" date="2011-02" db="EMBL/GenBank/DDBJ databases">
        <authorList>
            <person name="Weinstock G."/>
            <person name="Sodergren E."/>
            <person name="Clifton S."/>
            <person name="Fulton L."/>
            <person name="Fulton B."/>
            <person name="Courtney L."/>
            <person name="Fronick C."/>
            <person name="Harrison M."/>
            <person name="Strong C."/>
            <person name="Farmer C."/>
            <person name="Delahaunty K."/>
            <person name="Markovic C."/>
            <person name="Hall O."/>
            <person name="Minx P."/>
            <person name="Tomlinson C."/>
            <person name="Mitreva M."/>
            <person name="Hou S."/>
            <person name="Chen J."/>
            <person name="Wollam A."/>
            <person name="Pepin K.H."/>
            <person name="Johnson M."/>
            <person name="Bhonagiri V."/>
            <person name="Zhang X."/>
            <person name="Suruliraj S."/>
            <person name="Warren W."/>
            <person name="Chinwalla A."/>
            <person name="Mardis E.R."/>
            <person name="Wilson R.K."/>
        </authorList>
    </citation>
    <scope>NUCLEOTIDE SEQUENCE [LARGE SCALE GENOMIC DNA]</scope>
    <source>
        <strain evidence="1 2">YIT 11859</strain>
    </source>
</reference>
<evidence type="ECO:0000313" key="1">
    <source>
        <dbReference type="EMBL" id="EGG55807.1"/>
    </source>
</evidence>
<protein>
    <submittedName>
        <fullName evidence="1">Uncharacterized protein</fullName>
    </submittedName>
</protein>
<dbReference type="EMBL" id="AFBP01000022">
    <property type="protein sequence ID" value="EGG55807.1"/>
    <property type="molecule type" value="Genomic_DNA"/>
</dbReference>
<dbReference type="AlphaFoldDB" id="F3QJF9"/>
<keyword evidence="2" id="KW-1185">Reference proteome</keyword>
<comment type="caution">
    <text evidence="1">The sequence shown here is derived from an EMBL/GenBank/DDBJ whole genome shotgun (WGS) entry which is preliminary data.</text>
</comment>
<sequence length="123" mass="13439">MLKQYLSLLLSKFYSKQESGEVAKQSYPSTAATTIQLTPSDGVTNKEMSYTPPSDGYIVLRDQGLPQRSSYLISGQYAEGVARGDNILFDFLMMTPVLKGVPVTIRYCGKDSVAQFIKNIGGG</sequence>
<dbReference type="Proteomes" id="UP000005156">
    <property type="component" value="Unassembled WGS sequence"/>
</dbReference>
<name>F3QJF9_9BURK</name>
<organism evidence="1 2">
    <name type="scientific">Parasutterella excrementihominis YIT 11859</name>
    <dbReference type="NCBI Taxonomy" id="762966"/>
    <lineage>
        <taxon>Bacteria</taxon>
        <taxon>Pseudomonadati</taxon>
        <taxon>Pseudomonadota</taxon>
        <taxon>Betaproteobacteria</taxon>
        <taxon>Burkholderiales</taxon>
        <taxon>Sutterellaceae</taxon>
        <taxon>Parasutterella</taxon>
    </lineage>
</organism>
<dbReference type="RefSeq" id="WP_008863968.1">
    <property type="nucleotide sequence ID" value="NZ_GL883695.1"/>
</dbReference>
<dbReference type="GeneID" id="43348513"/>